<sequence length="106" mass="11920">MVDICFLQNVNLLSLLSNSNGMQTRQKFPCPLNPLPSSNISMTNNPFSVRLEKESMNFSGRIVCSQLGLIQCDWSTTAFRHGVMGDKHPTHLSFYCQMNSGETDFI</sequence>
<dbReference type="Proteomes" id="UP001054945">
    <property type="component" value="Unassembled WGS sequence"/>
</dbReference>
<accession>A0AAV4ST29</accession>
<dbReference type="EMBL" id="BPLR01010062">
    <property type="protein sequence ID" value="GIY36547.1"/>
    <property type="molecule type" value="Genomic_DNA"/>
</dbReference>
<protein>
    <submittedName>
        <fullName evidence="1">Uncharacterized protein</fullName>
    </submittedName>
</protein>
<name>A0AAV4ST29_CAEEX</name>
<dbReference type="AlphaFoldDB" id="A0AAV4ST29"/>
<evidence type="ECO:0000313" key="2">
    <source>
        <dbReference type="Proteomes" id="UP001054945"/>
    </source>
</evidence>
<comment type="caution">
    <text evidence="1">The sequence shown here is derived from an EMBL/GenBank/DDBJ whole genome shotgun (WGS) entry which is preliminary data.</text>
</comment>
<gene>
    <name evidence="1" type="ORF">CEXT_110421</name>
</gene>
<organism evidence="1 2">
    <name type="scientific">Caerostris extrusa</name>
    <name type="common">Bark spider</name>
    <name type="synonym">Caerostris bankana</name>
    <dbReference type="NCBI Taxonomy" id="172846"/>
    <lineage>
        <taxon>Eukaryota</taxon>
        <taxon>Metazoa</taxon>
        <taxon>Ecdysozoa</taxon>
        <taxon>Arthropoda</taxon>
        <taxon>Chelicerata</taxon>
        <taxon>Arachnida</taxon>
        <taxon>Araneae</taxon>
        <taxon>Araneomorphae</taxon>
        <taxon>Entelegynae</taxon>
        <taxon>Araneoidea</taxon>
        <taxon>Araneidae</taxon>
        <taxon>Caerostris</taxon>
    </lineage>
</organism>
<reference evidence="1 2" key="1">
    <citation type="submission" date="2021-06" db="EMBL/GenBank/DDBJ databases">
        <title>Caerostris extrusa draft genome.</title>
        <authorList>
            <person name="Kono N."/>
            <person name="Arakawa K."/>
        </authorList>
    </citation>
    <scope>NUCLEOTIDE SEQUENCE [LARGE SCALE GENOMIC DNA]</scope>
</reference>
<proteinExistence type="predicted"/>
<evidence type="ECO:0000313" key="1">
    <source>
        <dbReference type="EMBL" id="GIY36547.1"/>
    </source>
</evidence>
<keyword evidence="2" id="KW-1185">Reference proteome</keyword>